<protein>
    <submittedName>
        <fullName evidence="4">Peptidase M16 domain protein</fullName>
    </submittedName>
</protein>
<dbReference type="Gene3D" id="3.30.830.10">
    <property type="entry name" value="Metalloenzyme, LuxS/M16 peptidase-like"/>
    <property type="match status" value="2"/>
</dbReference>
<gene>
    <name evidence="4" type="ordered locus">Dacet_3021</name>
</gene>
<feature type="chain" id="PRO_5003057808" evidence="1">
    <location>
        <begin position="20"/>
        <end position="415"/>
    </location>
</feature>
<dbReference type="InterPro" id="IPR011765">
    <property type="entry name" value="Pept_M16_N"/>
</dbReference>
<dbReference type="InterPro" id="IPR011249">
    <property type="entry name" value="Metalloenz_LuxS/M16"/>
</dbReference>
<dbReference type="STRING" id="522772.Dacet_3021"/>
<dbReference type="Pfam" id="PF05193">
    <property type="entry name" value="Peptidase_M16_C"/>
    <property type="match status" value="1"/>
</dbReference>
<dbReference type="eggNOG" id="COG0612">
    <property type="taxonomic scope" value="Bacteria"/>
</dbReference>
<evidence type="ECO:0000259" key="3">
    <source>
        <dbReference type="Pfam" id="PF05193"/>
    </source>
</evidence>
<dbReference type="AlphaFoldDB" id="D4H767"/>
<feature type="domain" description="Peptidase M16 C-terminal" evidence="3">
    <location>
        <begin position="177"/>
        <end position="350"/>
    </location>
</feature>
<dbReference type="EMBL" id="CP001968">
    <property type="protein sequence ID" value="ADD69771.1"/>
    <property type="molecule type" value="Genomic_DNA"/>
</dbReference>
<dbReference type="KEGG" id="dap:Dacet_3021"/>
<accession>D4H767</accession>
<dbReference type="PANTHER" id="PTHR11851:SF224">
    <property type="entry name" value="PROCESSING PROTEASE"/>
    <property type="match status" value="1"/>
</dbReference>
<reference evidence="4 5" key="1">
    <citation type="journal article" date="2010" name="Stand. Genomic Sci.">
        <title>Complete genome sequence of Denitrovibrio acetiphilus type strain (N2460).</title>
        <authorList>
            <person name="Kiss H."/>
            <person name="Lang E."/>
            <person name="Lapidus A."/>
            <person name="Copeland A."/>
            <person name="Nolan M."/>
            <person name="Glavina Del Rio T."/>
            <person name="Chen F."/>
            <person name="Lucas S."/>
            <person name="Tice H."/>
            <person name="Cheng J.F."/>
            <person name="Han C."/>
            <person name="Goodwin L."/>
            <person name="Pitluck S."/>
            <person name="Liolios K."/>
            <person name="Pati A."/>
            <person name="Ivanova N."/>
            <person name="Mavromatis K."/>
            <person name="Chen A."/>
            <person name="Palaniappan K."/>
            <person name="Land M."/>
            <person name="Hauser L."/>
            <person name="Chang Y.J."/>
            <person name="Jeffries C.D."/>
            <person name="Detter J.C."/>
            <person name="Brettin T."/>
            <person name="Spring S."/>
            <person name="Rohde M."/>
            <person name="Goker M."/>
            <person name="Woyke T."/>
            <person name="Bristow J."/>
            <person name="Eisen J.A."/>
            <person name="Markowitz V."/>
            <person name="Hugenholtz P."/>
            <person name="Kyrpides N.C."/>
            <person name="Klenk H.P."/>
        </authorList>
    </citation>
    <scope>NUCLEOTIDE SEQUENCE [LARGE SCALE GENOMIC DNA]</scope>
    <source>
        <strain evidence="5">DSM 12809 / NBRC 114555 / N2460</strain>
    </source>
</reference>
<keyword evidence="5" id="KW-1185">Reference proteome</keyword>
<dbReference type="InterPro" id="IPR007863">
    <property type="entry name" value="Peptidase_M16_C"/>
</dbReference>
<evidence type="ECO:0000313" key="4">
    <source>
        <dbReference type="EMBL" id="ADD69771.1"/>
    </source>
</evidence>
<evidence type="ECO:0000259" key="2">
    <source>
        <dbReference type="Pfam" id="PF00675"/>
    </source>
</evidence>
<sequence length="415" mass="46133" precursor="true">MRKAAILLISFLIAVSAFAGGKSVLDNGVRFIEINRDYTETLSVVFFVRGGTVRETPVNNGVGSLFSSVWVKSSDLLKEIEFYGGGVYSSVGTDFVETTFSIPAEFFDKLIDDYEKFVTEPKIDKKIFENDKTLQKEGIKAAEDNPDSRSFKGFMAATYNKHPYGMNSEGTLESVDKITAEDLERYGKELLQGTNITVAVAGKYTAGQIKRLKAVFGKLPAGKPFKIECDNSSIQADSRIEDNDEGLQQAKLFVGYTAPSASEKDYAAVKLMSDILGGGMSSRYFNVLRKDKGYAYSVGAAYPSRICKSRFIAHIGLAVENVPNAIDTIERLNKEFINDLTEEEMDAVRNYVLGRILIDSQTNAKQAWYACFFENTGLGSEYFNNYINILKEINIEDIKKAARLFNGPKTVYLLK</sequence>
<name>D4H767_DENA2</name>
<dbReference type="PaxDb" id="522772-Dacet_3021"/>
<dbReference type="GO" id="GO:0046872">
    <property type="term" value="F:metal ion binding"/>
    <property type="evidence" value="ECO:0007669"/>
    <property type="project" value="InterPro"/>
</dbReference>
<keyword evidence="1" id="KW-0732">Signal</keyword>
<dbReference type="PANTHER" id="PTHR11851">
    <property type="entry name" value="METALLOPROTEASE"/>
    <property type="match status" value="1"/>
</dbReference>
<evidence type="ECO:0000256" key="1">
    <source>
        <dbReference type="SAM" id="SignalP"/>
    </source>
</evidence>
<dbReference type="SUPFAM" id="SSF63411">
    <property type="entry name" value="LuxS/MPP-like metallohydrolase"/>
    <property type="match status" value="2"/>
</dbReference>
<dbReference type="InterPro" id="IPR050361">
    <property type="entry name" value="MPP/UQCRC_Complex"/>
</dbReference>
<organism evidence="4 5">
    <name type="scientific">Denitrovibrio acetiphilus (strain DSM 12809 / NBRC 114555 / N2460)</name>
    <dbReference type="NCBI Taxonomy" id="522772"/>
    <lineage>
        <taxon>Bacteria</taxon>
        <taxon>Pseudomonadati</taxon>
        <taxon>Deferribacterota</taxon>
        <taxon>Deferribacteres</taxon>
        <taxon>Deferribacterales</taxon>
        <taxon>Geovibrionaceae</taxon>
        <taxon>Denitrovibrio</taxon>
    </lineage>
</organism>
<dbReference type="HOGENOM" id="CLU_009902_3_1_0"/>
<dbReference type="InParanoid" id="D4H767"/>
<dbReference type="Pfam" id="PF00675">
    <property type="entry name" value="Peptidase_M16"/>
    <property type="match status" value="1"/>
</dbReference>
<feature type="signal peptide" evidence="1">
    <location>
        <begin position="1"/>
        <end position="19"/>
    </location>
</feature>
<proteinExistence type="predicted"/>
<dbReference type="Proteomes" id="UP000002012">
    <property type="component" value="Chromosome"/>
</dbReference>
<feature type="domain" description="Peptidase M16 N-terminal" evidence="2">
    <location>
        <begin position="34"/>
        <end position="167"/>
    </location>
</feature>
<evidence type="ECO:0000313" key="5">
    <source>
        <dbReference type="Proteomes" id="UP000002012"/>
    </source>
</evidence>